<reference evidence="2" key="1">
    <citation type="submission" date="2021-07" db="EMBL/GenBank/DDBJ databases">
        <title>Neiella marina sp. nov., isolated from the intestinal content of sea cucumber Apostichopus japonicus.</title>
        <authorList>
            <person name="Bai X."/>
        </authorList>
    </citation>
    <scope>NUCLEOTIDE SEQUENCE</scope>
    <source>
        <strain evidence="2">126</strain>
    </source>
</reference>
<dbReference type="SUPFAM" id="SSF53448">
    <property type="entry name" value="Nucleotide-diphospho-sugar transferases"/>
    <property type="match status" value="1"/>
</dbReference>
<accession>A0ABS7EF32</accession>
<dbReference type="Gene3D" id="3.90.550.10">
    <property type="entry name" value="Spore Coat Polysaccharide Biosynthesis Protein SpsA, Chain A"/>
    <property type="match status" value="1"/>
</dbReference>
<name>A0ABS7EF32_9GAMM</name>
<protein>
    <submittedName>
        <fullName evidence="2">Glycosyltransferase family protein</fullName>
    </submittedName>
</protein>
<organism evidence="2 3">
    <name type="scientific">Neiella holothuriorum</name>
    <dbReference type="NCBI Taxonomy" id="2870530"/>
    <lineage>
        <taxon>Bacteria</taxon>
        <taxon>Pseudomonadati</taxon>
        <taxon>Pseudomonadota</taxon>
        <taxon>Gammaproteobacteria</taxon>
        <taxon>Alteromonadales</taxon>
        <taxon>Echinimonadaceae</taxon>
        <taxon>Neiella</taxon>
    </lineage>
</organism>
<dbReference type="RefSeq" id="WP_220103509.1">
    <property type="nucleotide sequence ID" value="NZ_JAHZSS010000006.1"/>
</dbReference>
<evidence type="ECO:0000259" key="1">
    <source>
        <dbReference type="Pfam" id="PF13712"/>
    </source>
</evidence>
<dbReference type="InterPro" id="IPR059123">
    <property type="entry name" value="StrF_dom"/>
</dbReference>
<keyword evidence="3" id="KW-1185">Reference proteome</keyword>
<proteinExistence type="predicted"/>
<evidence type="ECO:0000313" key="3">
    <source>
        <dbReference type="Proteomes" id="UP001166251"/>
    </source>
</evidence>
<feature type="domain" description="Streptomycin biosynthesis protein StrF" evidence="1">
    <location>
        <begin position="39"/>
        <end position="220"/>
    </location>
</feature>
<comment type="caution">
    <text evidence="2">The sequence shown here is derived from an EMBL/GenBank/DDBJ whole genome shotgun (WGS) entry which is preliminary data.</text>
</comment>
<sequence>MTKRYQIVAASAAATLEETLLYQSLLKLNHDNYDVGLDVTTSNQQGLAALYNAKLDEYQDIDYIIFCHDDITIEDALLYEKVAQAIGEHSNFSVCGVAGTRECVIGEKNLWHWMYKGFGTNAPQPFSGAVAHYIGRDNSQCHVTNFGPTPQRCALLDGVFLAVNVKDLQSKKVRFDDNYPSKFHFYDLDFSLECNQAGLMLTTWPIWLIHASGGLSSTKNEQWAAGNQYFIDKWTRLLGAGS</sequence>
<dbReference type="EMBL" id="JAHZSS010000006">
    <property type="protein sequence ID" value="MBW8190829.1"/>
    <property type="molecule type" value="Genomic_DNA"/>
</dbReference>
<evidence type="ECO:0000313" key="2">
    <source>
        <dbReference type="EMBL" id="MBW8190829.1"/>
    </source>
</evidence>
<dbReference type="Proteomes" id="UP001166251">
    <property type="component" value="Unassembled WGS sequence"/>
</dbReference>
<dbReference type="Pfam" id="PF13712">
    <property type="entry name" value="Glyco_tranf_2_5"/>
    <property type="match status" value="1"/>
</dbReference>
<gene>
    <name evidence="2" type="ORF">K0504_07260</name>
</gene>
<dbReference type="InterPro" id="IPR029044">
    <property type="entry name" value="Nucleotide-diphossugar_trans"/>
</dbReference>